<evidence type="ECO:0000256" key="6">
    <source>
        <dbReference type="ARBA" id="ARBA00022505"/>
    </source>
</evidence>
<keyword evidence="13" id="KW-0534">Nitrate assimilation</keyword>
<evidence type="ECO:0000256" key="14">
    <source>
        <dbReference type="ARBA" id="ARBA00023157"/>
    </source>
</evidence>
<evidence type="ECO:0000256" key="13">
    <source>
        <dbReference type="ARBA" id="ARBA00023063"/>
    </source>
</evidence>
<dbReference type="PANTHER" id="PTHR19372">
    <property type="entry name" value="SULFITE REDUCTASE"/>
    <property type="match status" value="1"/>
</dbReference>
<proteinExistence type="inferred from homology"/>
<dbReference type="FunFam" id="3.40.50.80:FF:000025">
    <property type="entry name" value="Nitrate reductase [NADH]"/>
    <property type="match status" value="1"/>
</dbReference>
<dbReference type="InterPro" id="IPR018506">
    <property type="entry name" value="Cyt_B5_heme-BS"/>
</dbReference>
<dbReference type="EMBL" id="FN649729">
    <property type="protein sequence ID" value="CBN78746.1"/>
    <property type="molecule type" value="Genomic_DNA"/>
</dbReference>
<dbReference type="Pfam" id="PF00173">
    <property type="entry name" value="Cyt-b5"/>
    <property type="match status" value="1"/>
</dbReference>
<dbReference type="GO" id="GO:0042128">
    <property type="term" value="P:nitrate assimilation"/>
    <property type="evidence" value="ECO:0007669"/>
    <property type="project" value="UniProtKB-KW"/>
</dbReference>
<evidence type="ECO:0000256" key="16">
    <source>
        <dbReference type="SAM" id="MobiDB-lite"/>
    </source>
</evidence>
<dbReference type="GO" id="GO:0050464">
    <property type="term" value="F:nitrate reductase (NADPH) activity"/>
    <property type="evidence" value="ECO:0007669"/>
    <property type="project" value="InterPro"/>
</dbReference>
<dbReference type="InterPro" id="IPR001199">
    <property type="entry name" value="Cyt_B5-like_heme/steroid-bd"/>
</dbReference>
<dbReference type="EC" id="1.7.1.1" evidence="19"/>
<dbReference type="PRINTS" id="PR00406">
    <property type="entry name" value="CYTB5RDTASE"/>
</dbReference>
<dbReference type="eggNOG" id="KOG0537">
    <property type="taxonomic scope" value="Eukaryota"/>
</dbReference>
<dbReference type="SMART" id="SM01117">
    <property type="entry name" value="Cyt-b5"/>
    <property type="match status" value="1"/>
</dbReference>
<dbReference type="Pfam" id="PF00174">
    <property type="entry name" value="Oxidored_molyb"/>
    <property type="match status" value="1"/>
</dbReference>
<accession>D8LQI2</accession>
<dbReference type="Gene3D" id="2.40.30.10">
    <property type="entry name" value="Translation factors"/>
    <property type="match status" value="1"/>
</dbReference>
<dbReference type="InterPro" id="IPR001433">
    <property type="entry name" value="OxRdtase_FAD/NAD-bd"/>
</dbReference>
<dbReference type="SUPFAM" id="SSF63380">
    <property type="entry name" value="Riboflavin synthase domain-like"/>
    <property type="match status" value="1"/>
</dbReference>
<evidence type="ECO:0000313" key="19">
    <source>
        <dbReference type="EMBL" id="CBN78746.1"/>
    </source>
</evidence>
<dbReference type="Gene3D" id="3.90.420.10">
    <property type="entry name" value="Oxidoreductase, molybdopterin-binding domain"/>
    <property type="match status" value="1"/>
</dbReference>
<keyword evidence="8" id="KW-0285">Flavoprotein</keyword>
<dbReference type="InterPro" id="IPR039261">
    <property type="entry name" value="FNR_nucleotide-bd"/>
</dbReference>
<name>D8LQI2_ECTSI</name>
<dbReference type="SUPFAM" id="SSF81296">
    <property type="entry name" value="E set domains"/>
    <property type="match status" value="1"/>
</dbReference>
<keyword evidence="14" id="KW-1015">Disulfide bond</keyword>
<dbReference type="PRINTS" id="PR00363">
    <property type="entry name" value="CYTOCHROMEB5"/>
</dbReference>
<comment type="cofactor">
    <cofactor evidence="2">
        <name>FAD</name>
        <dbReference type="ChEBI" id="CHEBI:57692"/>
    </cofactor>
</comment>
<dbReference type="InterPro" id="IPR000572">
    <property type="entry name" value="OxRdtase_Mopterin-bd_dom"/>
</dbReference>
<comment type="cofactor">
    <cofactor evidence="15">
        <name>Mo-molybdopterin</name>
        <dbReference type="ChEBI" id="CHEBI:71302"/>
    </cofactor>
    <text evidence="15">Binds 1 Mo-molybdopterin (Mo-MPT) cofactor per subunit.</text>
</comment>
<protein>
    <submittedName>
        <fullName evidence="19">NAD(P)H-Nitrate reductase</fullName>
        <ecNumber evidence="19">1.7.1.1</ecNumber>
    </submittedName>
</protein>
<feature type="domain" description="FAD-binding FR-type" evidence="18">
    <location>
        <begin position="574"/>
        <end position="684"/>
    </location>
</feature>
<dbReference type="InterPro" id="IPR001709">
    <property type="entry name" value="Flavoprot_Pyr_Nucl_cyt_Rdtase"/>
</dbReference>
<keyword evidence="12" id="KW-0408">Iron</keyword>
<reference evidence="19 20" key="1">
    <citation type="journal article" date="2010" name="Nature">
        <title>The Ectocarpus genome and the independent evolution of multicellularity in brown algae.</title>
        <authorList>
            <person name="Cock J.M."/>
            <person name="Sterck L."/>
            <person name="Rouze P."/>
            <person name="Scornet D."/>
            <person name="Allen A.E."/>
            <person name="Amoutzias G."/>
            <person name="Anthouard V."/>
            <person name="Artiguenave F."/>
            <person name="Aury J.M."/>
            <person name="Badger J.H."/>
            <person name="Beszteri B."/>
            <person name="Billiau K."/>
            <person name="Bonnet E."/>
            <person name="Bothwell J.H."/>
            <person name="Bowler C."/>
            <person name="Boyen C."/>
            <person name="Brownlee C."/>
            <person name="Carrano C.J."/>
            <person name="Charrier B."/>
            <person name="Cho G.Y."/>
            <person name="Coelho S.M."/>
            <person name="Collen J."/>
            <person name="Corre E."/>
            <person name="Da Silva C."/>
            <person name="Delage L."/>
            <person name="Delaroque N."/>
            <person name="Dittami S.M."/>
            <person name="Doulbeau S."/>
            <person name="Elias M."/>
            <person name="Farnham G."/>
            <person name="Gachon C.M."/>
            <person name="Gschloessl B."/>
            <person name="Heesch S."/>
            <person name="Jabbari K."/>
            <person name="Jubin C."/>
            <person name="Kawai H."/>
            <person name="Kimura K."/>
            <person name="Kloareg B."/>
            <person name="Kupper F.C."/>
            <person name="Lang D."/>
            <person name="Le Bail A."/>
            <person name="Leblanc C."/>
            <person name="Lerouge P."/>
            <person name="Lohr M."/>
            <person name="Lopez P.J."/>
            <person name="Martens C."/>
            <person name="Maumus F."/>
            <person name="Michel G."/>
            <person name="Miranda-Saavedra D."/>
            <person name="Morales J."/>
            <person name="Moreau H."/>
            <person name="Motomura T."/>
            <person name="Nagasato C."/>
            <person name="Napoli C.A."/>
            <person name="Nelson D.R."/>
            <person name="Nyvall-Collen P."/>
            <person name="Peters A.F."/>
            <person name="Pommier C."/>
            <person name="Potin P."/>
            <person name="Poulain J."/>
            <person name="Quesneville H."/>
            <person name="Read B."/>
            <person name="Rensing S.A."/>
            <person name="Ritter A."/>
            <person name="Rousvoal S."/>
            <person name="Samanta M."/>
            <person name="Samson G."/>
            <person name="Schroeder D.C."/>
            <person name="Segurens B."/>
            <person name="Strittmatter M."/>
            <person name="Tonon T."/>
            <person name="Tregear J.W."/>
            <person name="Valentin K."/>
            <person name="von Dassow P."/>
            <person name="Yamagishi T."/>
            <person name="Van de Peer Y."/>
            <person name="Wincker P."/>
        </authorList>
    </citation>
    <scope>NUCLEOTIDE SEQUENCE [LARGE SCALE GENOMIC DNA]</scope>
    <source>
        <strain evidence="20">Ec32 / CCAP1310/4</strain>
    </source>
</reference>
<organism evidence="19 20">
    <name type="scientific">Ectocarpus siliculosus</name>
    <name type="common">Brown alga</name>
    <name type="synonym">Conferva siliculosa</name>
    <dbReference type="NCBI Taxonomy" id="2880"/>
    <lineage>
        <taxon>Eukaryota</taxon>
        <taxon>Sar</taxon>
        <taxon>Stramenopiles</taxon>
        <taxon>Ochrophyta</taxon>
        <taxon>PX clade</taxon>
        <taxon>Phaeophyceae</taxon>
        <taxon>Ectocarpales</taxon>
        <taxon>Ectocarpaceae</taxon>
        <taxon>Ectocarpus</taxon>
    </lineage>
</organism>
<feature type="region of interest" description="Disordered" evidence="16">
    <location>
        <begin position="1"/>
        <end position="23"/>
    </location>
</feature>
<dbReference type="InterPro" id="IPR008335">
    <property type="entry name" value="Mopterin_OxRdtase_euk"/>
</dbReference>
<keyword evidence="20" id="KW-1185">Reference proteome</keyword>
<dbReference type="InterPro" id="IPR036400">
    <property type="entry name" value="Cyt_B5-like_heme/steroid_sf"/>
</dbReference>
<dbReference type="PROSITE" id="PS51384">
    <property type="entry name" value="FAD_FR"/>
    <property type="match status" value="1"/>
</dbReference>
<evidence type="ECO:0000256" key="8">
    <source>
        <dbReference type="ARBA" id="ARBA00022630"/>
    </source>
</evidence>
<evidence type="ECO:0000256" key="2">
    <source>
        <dbReference type="ARBA" id="ARBA00001974"/>
    </source>
</evidence>
<keyword evidence="6 15" id="KW-0500">Molybdenum</keyword>
<dbReference type="Gene3D" id="2.60.40.650">
    <property type="match status" value="1"/>
</dbReference>
<dbReference type="GO" id="GO:0043546">
    <property type="term" value="F:molybdopterin cofactor binding"/>
    <property type="evidence" value="ECO:0007669"/>
    <property type="project" value="TreeGrafter"/>
</dbReference>
<dbReference type="STRING" id="2880.D8LQI2"/>
<comment type="similarity">
    <text evidence="4">Belongs to the nitrate reductase family.</text>
</comment>
<dbReference type="PROSITE" id="PS50255">
    <property type="entry name" value="CYTOCHROME_B5_2"/>
    <property type="match status" value="1"/>
</dbReference>
<evidence type="ECO:0000259" key="18">
    <source>
        <dbReference type="PROSITE" id="PS51384"/>
    </source>
</evidence>
<dbReference type="Proteomes" id="UP000002630">
    <property type="component" value="Linkage Group LG04"/>
</dbReference>
<sequence>MPPAGPGIQSSKPEKPNASLASIKGHDYYKDTFVPPSEVVTEIDARDKGTPDDWVPRHPELVRLTGRHPFNVEPPVWRIKDHGFISPNELHYVRNHGAVPRITDGASHKVRVGGAVDKPLEMTLEYIKATFQEITIPVTLVCAGNRRKEENMIKQGLGFSWGPAAVSNAMWTGVWVKDILEHVGIKSFEEGGKHVCFVGADKLPNGYYGTSIRREVCMDETADVLLAYKMNGKELSPDHGYPIRLIVPGYIGGRMIKWLTDIEVTDLESDNHYHYFDNRVLPSQVDAEKAVAEGWWYKPPYIINELNINSAIVYPRHDEVVSLTSPETTYTVSGYAYGGGGIALTRVEVSLDDGKTWELAELSTPEKPRHMGRYWCWVFWEFKVDVLRLMKCEEIVCRAWQGQNTQPQNITWNLLGMMNNCWFRCKVHPTRDDRGALALTFEHPTMPGPQPGGWMVKGGGGGGGVVAKAPPPKTPSNGKSFNLKDVQKHDNEDDCWIAVDGKVYDVTDFLDDHPGGGESITISAGQDSSEEFNALHSDKARAMLEDYYIGDLDSSVAKPEKIVEEEQLVALNTRQKLAVPLIEKEVLSHDSRRFRFELPTKDHKLGLPIGKHFFVSGKWNGEFVMRPYTPVTGDEVSGYVDLVIKVYTPNDRFPKGGKMSQMLDALDIGDTIDIKGPVGEIVYLEPGQFLIKGKPRNANKLAMLAGGTGITPMYQVIKAVLSDPADTTLCSLIYANQTEEDILLRDELDALAKANPDRFKLWYTIDRPSGDWKYDKGFISKEMCEAHLPEASPETIAFMCGPPAMIKFACIPNLAKIGYGKDDYISF</sequence>
<evidence type="ECO:0000256" key="1">
    <source>
        <dbReference type="ARBA" id="ARBA00001971"/>
    </source>
</evidence>
<evidence type="ECO:0000256" key="9">
    <source>
        <dbReference type="ARBA" id="ARBA00022723"/>
    </source>
</evidence>
<dbReference type="InterPro" id="IPR017927">
    <property type="entry name" value="FAD-bd_FR_type"/>
</dbReference>
<dbReference type="AlphaFoldDB" id="D8LQI2"/>
<dbReference type="InterPro" id="IPR005066">
    <property type="entry name" value="MoCF_OxRdtse_dimer"/>
</dbReference>
<dbReference type="PRINTS" id="PR00407">
    <property type="entry name" value="EUMOPTERIN"/>
</dbReference>
<dbReference type="eggNOG" id="KOG0535">
    <property type="taxonomic scope" value="Eukaryota"/>
</dbReference>
<dbReference type="FunFam" id="3.90.420.10:FF:000003">
    <property type="entry name" value="Nitrate reductase"/>
    <property type="match status" value="1"/>
</dbReference>
<dbReference type="SUPFAM" id="SSF52343">
    <property type="entry name" value="Ferredoxin reductase-like, C-terminal NADP-linked domain"/>
    <property type="match status" value="1"/>
</dbReference>
<keyword evidence="11 19" id="KW-0560">Oxidoreductase</keyword>
<keyword evidence="9 15" id="KW-0479">Metal-binding</keyword>
<evidence type="ECO:0000256" key="12">
    <source>
        <dbReference type="ARBA" id="ARBA00023004"/>
    </source>
</evidence>
<dbReference type="PANTHER" id="PTHR19372:SF7">
    <property type="entry name" value="SULFITE OXIDASE, MITOCHONDRIAL"/>
    <property type="match status" value="1"/>
</dbReference>
<evidence type="ECO:0000313" key="20">
    <source>
        <dbReference type="Proteomes" id="UP000002630"/>
    </source>
</evidence>
<evidence type="ECO:0000256" key="5">
    <source>
        <dbReference type="ARBA" id="ARBA00011738"/>
    </source>
</evidence>
<gene>
    <name evidence="19" type="primary">Nia</name>
    <name evidence="19" type="ORF">Esi_0006_0124</name>
</gene>
<dbReference type="eggNOG" id="KOG0534">
    <property type="taxonomic scope" value="Eukaryota"/>
</dbReference>
<keyword evidence="7" id="KW-0349">Heme</keyword>
<dbReference type="Gene3D" id="3.10.120.10">
    <property type="entry name" value="Cytochrome b5-like heme/steroid binding domain"/>
    <property type="match status" value="1"/>
</dbReference>
<dbReference type="FunFam" id="3.10.120.10:FF:000007">
    <property type="entry name" value="Sulfite oxidase, mitochondrial"/>
    <property type="match status" value="1"/>
</dbReference>
<dbReference type="PROSITE" id="PS00191">
    <property type="entry name" value="CYTOCHROME_B5_1"/>
    <property type="match status" value="1"/>
</dbReference>
<dbReference type="OMA" id="KAMMPDY"/>
<dbReference type="GO" id="GO:0008482">
    <property type="term" value="F:sulfite oxidase activity"/>
    <property type="evidence" value="ECO:0007669"/>
    <property type="project" value="TreeGrafter"/>
</dbReference>
<comment type="cofactor">
    <cofactor evidence="1">
        <name>heme</name>
        <dbReference type="ChEBI" id="CHEBI:30413"/>
    </cofactor>
</comment>
<feature type="domain" description="Cytochrome b5 heme-binding" evidence="17">
    <location>
        <begin position="478"/>
        <end position="553"/>
    </location>
</feature>
<dbReference type="Pfam" id="PF00175">
    <property type="entry name" value="NAD_binding_1"/>
    <property type="match status" value="1"/>
</dbReference>
<dbReference type="InterPro" id="IPR008333">
    <property type="entry name" value="Cbr1-like_FAD-bd_dom"/>
</dbReference>
<dbReference type="Pfam" id="PF03404">
    <property type="entry name" value="Mo-co_dimer"/>
    <property type="match status" value="1"/>
</dbReference>
<dbReference type="GO" id="GO:0009703">
    <property type="term" value="F:nitrate reductase (NADH) activity"/>
    <property type="evidence" value="ECO:0007669"/>
    <property type="project" value="UniProtKB-EC"/>
</dbReference>
<dbReference type="EMBL" id="FN648818">
    <property type="protein sequence ID" value="CBN78746.1"/>
    <property type="molecule type" value="Genomic_DNA"/>
</dbReference>
<dbReference type="GO" id="GO:0006790">
    <property type="term" value="P:sulfur compound metabolic process"/>
    <property type="evidence" value="ECO:0007669"/>
    <property type="project" value="TreeGrafter"/>
</dbReference>
<dbReference type="OrthoDB" id="432685at2759"/>
<evidence type="ECO:0000256" key="4">
    <source>
        <dbReference type="ARBA" id="ARBA00006253"/>
    </source>
</evidence>
<evidence type="ECO:0000259" key="17">
    <source>
        <dbReference type="PROSITE" id="PS50255"/>
    </source>
</evidence>
<dbReference type="InParanoid" id="D8LQI2"/>
<dbReference type="Pfam" id="PF00970">
    <property type="entry name" value="FAD_binding_6"/>
    <property type="match status" value="1"/>
</dbReference>
<evidence type="ECO:0000256" key="15">
    <source>
        <dbReference type="PIRSR" id="PIRSR000233-1"/>
    </source>
</evidence>
<dbReference type="GO" id="GO:0020037">
    <property type="term" value="F:heme binding"/>
    <property type="evidence" value="ECO:0007669"/>
    <property type="project" value="InterPro"/>
</dbReference>
<dbReference type="InterPro" id="IPR036374">
    <property type="entry name" value="OxRdtase_Mopterin-bd_sf"/>
</dbReference>
<evidence type="ECO:0000256" key="10">
    <source>
        <dbReference type="ARBA" id="ARBA00022827"/>
    </source>
</evidence>
<dbReference type="PIRSF" id="PIRSF000233">
    <property type="entry name" value="Nitr_rd_NADH"/>
    <property type="match status" value="1"/>
</dbReference>
<dbReference type="SUPFAM" id="SSF55856">
    <property type="entry name" value="Cytochrome b5-like heme/steroid binding domain"/>
    <property type="match status" value="1"/>
</dbReference>
<dbReference type="InterPro" id="IPR012137">
    <property type="entry name" value="Nitr_rd_NADH"/>
</dbReference>
<feature type="binding site" evidence="15">
    <location>
        <position position="142"/>
    </location>
    <ligand>
        <name>Mo-molybdopterin</name>
        <dbReference type="ChEBI" id="CHEBI:71302"/>
    </ligand>
    <ligandPart>
        <name>Mo</name>
        <dbReference type="ChEBI" id="CHEBI:28685"/>
    </ligandPart>
</feature>
<dbReference type="GO" id="GO:0006809">
    <property type="term" value="P:nitric oxide biosynthetic process"/>
    <property type="evidence" value="ECO:0007669"/>
    <property type="project" value="InterPro"/>
</dbReference>
<dbReference type="SUPFAM" id="SSF56524">
    <property type="entry name" value="Oxidoreductase molybdopterin-binding domain"/>
    <property type="match status" value="1"/>
</dbReference>
<dbReference type="GO" id="GO:0030151">
    <property type="term" value="F:molybdenum ion binding"/>
    <property type="evidence" value="ECO:0007669"/>
    <property type="project" value="InterPro"/>
</dbReference>
<evidence type="ECO:0000256" key="11">
    <source>
        <dbReference type="ARBA" id="ARBA00023002"/>
    </source>
</evidence>
<dbReference type="FunFam" id="2.40.30.10:FF:000021">
    <property type="entry name" value="NADH-cytochrome b5 reductase"/>
    <property type="match status" value="1"/>
</dbReference>
<dbReference type="Gene3D" id="3.40.50.80">
    <property type="entry name" value="Nucleotide-binding domain of ferredoxin-NADP reductase (FNR) module"/>
    <property type="match status" value="1"/>
</dbReference>
<comment type="function">
    <text evidence="3">Nitrate reductase is a key enzyme involved in the first step of nitrate assimilation in plants, fungi and bacteria.</text>
</comment>
<evidence type="ECO:0000256" key="3">
    <source>
        <dbReference type="ARBA" id="ARBA00003838"/>
    </source>
</evidence>
<dbReference type="PRINTS" id="PR00371">
    <property type="entry name" value="FPNCR"/>
</dbReference>
<comment type="subunit">
    <text evidence="5">Homodimer.</text>
</comment>
<dbReference type="InterPro" id="IPR014756">
    <property type="entry name" value="Ig_E-set"/>
</dbReference>
<evidence type="ECO:0000256" key="7">
    <source>
        <dbReference type="ARBA" id="ARBA00022617"/>
    </source>
</evidence>
<keyword evidence="10" id="KW-0274">FAD</keyword>
<dbReference type="InterPro" id="IPR017938">
    <property type="entry name" value="Riboflavin_synthase-like_b-brl"/>
</dbReference>
<dbReference type="CDD" id="cd06183">
    <property type="entry name" value="cyt_b5_reduct_like"/>
    <property type="match status" value="1"/>
</dbReference>